<dbReference type="AlphaFoldDB" id="A0A9X3N393"/>
<dbReference type="SMART" id="SM00460">
    <property type="entry name" value="TGc"/>
    <property type="match status" value="1"/>
</dbReference>
<feature type="compositionally biased region" description="Low complexity" evidence="1">
    <location>
        <begin position="665"/>
        <end position="674"/>
    </location>
</feature>
<dbReference type="InterPro" id="IPR038765">
    <property type="entry name" value="Papain-like_cys_pep_sf"/>
</dbReference>
<name>A0A9X3N393_9ACTN</name>
<evidence type="ECO:0000313" key="5">
    <source>
        <dbReference type="Proteomes" id="UP001147653"/>
    </source>
</evidence>
<dbReference type="InterPro" id="IPR052901">
    <property type="entry name" value="Bact_TGase-like"/>
</dbReference>
<feature type="transmembrane region" description="Helical" evidence="2">
    <location>
        <begin position="178"/>
        <end position="197"/>
    </location>
</feature>
<gene>
    <name evidence="4" type="ORF">OJ997_01245</name>
</gene>
<feature type="transmembrane region" description="Helical" evidence="2">
    <location>
        <begin position="139"/>
        <end position="158"/>
    </location>
</feature>
<reference evidence="4" key="1">
    <citation type="submission" date="2022-10" db="EMBL/GenBank/DDBJ databases">
        <title>The WGS of Solirubrobacter phytolaccae KCTC 29190.</title>
        <authorList>
            <person name="Jiang Z."/>
        </authorList>
    </citation>
    <scope>NUCLEOTIDE SEQUENCE</scope>
    <source>
        <strain evidence="4">KCTC 29190</strain>
    </source>
</reference>
<evidence type="ECO:0000256" key="1">
    <source>
        <dbReference type="SAM" id="MobiDB-lite"/>
    </source>
</evidence>
<feature type="transmembrane region" description="Helical" evidence="2">
    <location>
        <begin position="23"/>
        <end position="41"/>
    </location>
</feature>
<keyword evidence="2" id="KW-1133">Transmembrane helix</keyword>
<dbReference type="PANTHER" id="PTHR42736">
    <property type="entry name" value="PROTEIN-GLUTAMINE GAMMA-GLUTAMYLTRANSFERASE"/>
    <property type="match status" value="1"/>
</dbReference>
<organism evidence="4 5">
    <name type="scientific">Solirubrobacter phytolaccae</name>
    <dbReference type="NCBI Taxonomy" id="1404360"/>
    <lineage>
        <taxon>Bacteria</taxon>
        <taxon>Bacillati</taxon>
        <taxon>Actinomycetota</taxon>
        <taxon>Thermoleophilia</taxon>
        <taxon>Solirubrobacterales</taxon>
        <taxon>Solirubrobacteraceae</taxon>
        <taxon>Solirubrobacter</taxon>
    </lineage>
</organism>
<feature type="region of interest" description="Disordered" evidence="1">
    <location>
        <begin position="620"/>
        <end position="674"/>
    </location>
</feature>
<dbReference type="Proteomes" id="UP001147653">
    <property type="component" value="Unassembled WGS sequence"/>
</dbReference>
<protein>
    <submittedName>
        <fullName evidence="4">Transglutaminase-like domain-containing protein</fullName>
    </submittedName>
</protein>
<keyword evidence="2" id="KW-0812">Transmembrane</keyword>
<feature type="transmembrane region" description="Helical" evidence="2">
    <location>
        <begin position="681"/>
        <end position="702"/>
    </location>
</feature>
<evidence type="ECO:0000313" key="4">
    <source>
        <dbReference type="EMBL" id="MDA0178903.1"/>
    </source>
</evidence>
<evidence type="ECO:0000256" key="2">
    <source>
        <dbReference type="SAM" id="Phobius"/>
    </source>
</evidence>
<dbReference type="Pfam" id="PF01841">
    <property type="entry name" value="Transglut_core"/>
    <property type="match status" value="1"/>
</dbReference>
<keyword evidence="2" id="KW-0472">Membrane</keyword>
<dbReference type="EMBL" id="JAPDDP010000002">
    <property type="protein sequence ID" value="MDA0178903.1"/>
    <property type="molecule type" value="Genomic_DNA"/>
</dbReference>
<feature type="transmembrane region" description="Helical" evidence="2">
    <location>
        <begin position="77"/>
        <end position="97"/>
    </location>
</feature>
<dbReference type="RefSeq" id="WP_270023169.1">
    <property type="nucleotide sequence ID" value="NZ_JAPDDP010000002.1"/>
</dbReference>
<dbReference type="InterPro" id="IPR002931">
    <property type="entry name" value="Transglutaminase-like"/>
</dbReference>
<feature type="transmembrane region" description="Helical" evidence="2">
    <location>
        <begin position="226"/>
        <end position="246"/>
    </location>
</feature>
<evidence type="ECO:0000259" key="3">
    <source>
        <dbReference type="SMART" id="SM00460"/>
    </source>
</evidence>
<dbReference type="PANTHER" id="PTHR42736:SF1">
    <property type="entry name" value="PROTEIN-GLUTAMINE GAMMA-GLUTAMYLTRANSFERASE"/>
    <property type="match status" value="1"/>
</dbReference>
<sequence length="820" mass="89507">MATAVVAGRRSARQVTRALLPQWIARLVGLAALCTVGALEWQRLIAGLSTRTVLLWVVAAVAAASMVLLADRAPGRWRPFALGAVAFGALLAGYLLAGFELRLLRPRHWDELFSGFGSGLQALGTVKLPYDSADAWPRLVLELLGAELLILAGLLTFWPRAVVRSAARVPLRVPERGYPFLALAVMIVVVASPIVSIGGTRPVLLGMTIAALAVCFLWLERLPLRPGLGVAALLGIALAGALPLAATADRGEPWFDYRSFAESLGPDDPVRFSWTQSYGPITWPRDGNEVLRVVSGEPLYWKARNLDTFNGTAWQVREEPQATSSVDEPFEADLPEDYEERAAWTSEVEVSIKRVQTTDVIAAGTILDVRNTSRVVRPGFSPGTMDAPAGFRRNDSYRAQVHFPKPQGTALEEATTGELERQEGERTLTVPFRPGEGPLRPRGAFGDSRPITEVRVEFAPWGSTESSFAMYSRRGGRLERSVDEVMPLTKYARTWELVQRLKADAETPVEYIRAVDEYLHQPEFRYIERPPAVPVDDTPLDFFINVSHQGYCQHYAGAMAVMLRMAGIPARVATGFSPGGYSESKKAWVVRDTDAHAWVEVWFDQYGWVTLDPTPAATPARSRVAATLTTPQSSPSVSPDSGSSATTGDPGEANPRAVRPELQVGSSDGSTTDDSAGVPRWLVWFGLIVLGLAAVLAVVLFVRRPRGETPMDRAIAEVEDALRRVGRPVTTGTTLTQLEGRLGSHSPEVAAYLRALASGRYAPVPERPSRSGRRALRRALAQGLGFGGTVRALWAMPPRVERGWPRERSRTLDFEVSARS</sequence>
<feature type="compositionally biased region" description="Low complexity" evidence="1">
    <location>
        <begin position="627"/>
        <end position="647"/>
    </location>
</feature>
<proteinExistence type="predicted"/>
<feature type="transmembrane region" description="Helical" evidence="2">
    <location>
        <begin position="53"/>
        <end position="70"/>
    </location>
</feature>
<dbReference type="Gene3D" id="3.10.620.30">
    <property type="match status" value="1"/>
</dbReference>
<dbReference type="SUPFAM" id="SSF54001">
    <property type="entry name" value="Cysteine proteinases"/>
    <property type="match status" value="1"/>
</dbReference>
<accession>A0A9X3N393</accession>
<comment type="caution">
    <text evidence="4">The sequence shown here is derived from an EMBL/GenBank/DDBJ whole genome shotgun (WGS) entry which is preliminary data.</text>
</comment>
<keyword evidence="5" id="KW-1185">Reference proteome</keyword>
<feature type="transmembrane region" description="Helical" evidence="2">
    <location>
        <begin position="203"/>
        <end position="219"/>
    </location>
</feature>
<feature type="domain" description="Transglutaminase-like" evidence="3">
    <location>
        <begin position="544"/>
        <end position="615"/>
    </location>
</feature>